<evidence type="ECO:0000256" key="2">
    <source>
        <dbReference type="ARBA" id="ARBA00022692"/>
    </source>
</evidence>
<feature type="transmembrane region" description="Helical" evidence="7">
    <location>
        <begin position="81"/>
        <end position="101"/>
    </location>
</feature>
<keyword evidence="10" id="KW-1185">Reference proteome</keyword>
<dbReference type="Pfam" id="PF20684">
    <property type="entry name" value="Fung_rhodopsin"/>
    <property type="match status" value="1"/>
</dbReference>
<gene>
    <name evidence="9" type="ORF">N0V93_008055</name>
</gene>
<evidence type="ECO:0000256" key="6">
    <source>
        <dbReference type="SAM" id="MobiDB-lite"/>
    </source>
</evidence>
<feature type="transmembrane region" description="Helical" evidence="7">
    <location>
        <begin position="204"/>
        <end position="222"/>
    </location>
</feature>
<feature type="compositionally biased region" description="Polar residues" evidence="6">
    <location>
        <begin position="302"/>
        <end position="313"/>
    </location>
</feature>
<keyword evidence="2 7" id="KW-0812">Transmembrane</keyword>
<evidence type="ECO:0000256" key="4">
    <source>
        <dbReference type="ARBA" id="ARBA00023136"/>
    </source>
</evidence>
<feature type="domain" description="Rhodopsin" evidence="8">
    <location>
        <begin position="28"/>
        <end position="267"/>
    </location>
</feature>
<feature type="transmembrane region" description="Helical" evidence="7">
    <location>
        <begin position="172"/>
        <end position="192"/>
    </location>
</feature>
<name>A0A9W8YM79_9PEZI</name>
<evidence type="ECO:0000256" key="5">
    <source>
        <dbReference type="ARBA" id="ARBA00038359"/>
    </source>
</evidence>
<feature type="transmembrane region" description="Helical" evidence="7">
    <location>
        <begin position="12"/>
        <end position="30"/>
    </location>
</feature>
<dbReference type="InterPro" id="IPR049326">
    <property type="entry name" value="Rhodopsin_dom_fungi"/>
</dbReference>
<organism evidence="9 10">
    <name type="scientific">Gnomoniopsis smithogilvyi</name>
    <dbReference type="NCBI Taxonomy" id="1191159"/>
    <lineage>
        <taxon>Eukaryota</taxon>
        <taxon>Fungi</taxon>
        <taxon>Dikarya</taxon>
        <taxon>Ascomycota</taxon>
        <taxon>Pezizomycotina</taxon>
        <taxon>Sordariomycetes</taxon>
        <taxon>Sordariomycetidae</taxon>
        <taxon>Diaporthales</taxon>
        <taxon>Gnomoniaceae</taxon>
        <taxon>Gnomoniopsis</taxon>
    </lineage>
</organism>
<dbReference type="Proteomes" id="UP001140453">
    <property type="component" value="Unassembled WGS sequence"/>
</dbReference>
<comment type="caution">
    <text evidence="9">The sequence shown here is derived from an EMBL/GenBank/DDBJ whole genome shotgun (WGS) entry which is preliminary data.</text>
</comment>
<dbReference type="InterPro" id="IPR052337">
    <property type="entry name" value="SAT4-like"/>
</dbReference>
<feature type="transmembrane region" description="Helical" evidence="7">
    <location>
        <begin position="51"/>
        <end position="69"/>
    </location>
</feature>
<evidence type="ECO:0000313" key="9">
    <source>
        <dbReference type="EMBL" id="KAJ4387463.1"/>
    </source>
</evidence>
<feature type="transmembrane region" description="Helical" evidence="7">
    <location>
        <begin position="122"/>
        <end position="144"/>
    </location>
</feature>
<dbReference type="OrthoDB" id="5417887at2759"/>
<evidence type="ECO:0000313" key="10">
    <source>
        <dbReference type="Proteomes" id="UP001140453"/>
    </source>
</evidence>
<evidence type="ECO:0000259" key="8">
    <source>
        <dbReference type="Pfam" id="PF20684"/>
    </source>
</evidence>
<evidence type="ECO:0000256" key="1">
    <source>
        <dbReference type="ARBA" id="ARBA00004141"/>
    </source>
</evidence>
<comment type="similarity">
    <text evidence="5">Belongs to the SAT4 family.</text>
</comment>
<protein>
    <recommendedName>
        <fullName evidence="8">Rhodopsin domain-containing protein</fullName>
    </recommendedName>
</protein>
<reference evidence="9" key="1">
    <citation type="submission" date="2022-10" db="EMBL/GenBank/DDBJ databases">
        <title>Tapping the CABI collections for fungal endophytes: first genome assemblies for Collariella, Neodidymelliopsis, Ascochyta clinopodiicola, Didymella pomorum, Didymosphaeria variabile, Neocosmospora piperis and Neocucurbitaria cava.</title>
        <authorList>
            <person name="Hill R."/>
        </authorList>
    </citation>
    <scope>NUCLEOTIDE SEQUENCE</scope>
    <source>
        <strain evidence="9">IMI 355082</strain>
    </source>
</reference>
<dbReference type="PANTHER" id="PTHR33048">
    <property type="entry name" value="PTH11-LIKE INTEGRAL MEMBRANE PROTEIN (AFU_ORTHOLOGUE AFUA_5G11245)"/>
    <property type="match status" value="1"/>
</dbReference>
<dbReference type="GO" id="GO:0016020">
    <property type="term" value="C:membrane"/>
    <property type="evidence" value="ECO:0007669"/>
    <property type="project" value="UniProtKB-SubCell"/>
</dbReference>
<proteinExistence type="inferred from homology"/>
<keyword evidence="4 7" id="KW-0472">Membrane</keyword>
<dbReference type="AlphaFoldDB" id="A0A9W8YM79"/>
<dbReference type="PANTHER" id="PTHR33048:SF42">
    <property type="entry name" value="INTEGRAL MEMBRANE PROTEIN"/>
    <property type="match status" value="1"/>
</dbReference>
<sequence>MTSSDNQVLRVLLSSWVFTGLSALFLGLRIGCKLRSRRGLWLDDHILTASWFALLGSTIITSVSVPLGLGQHVGNVPVQNLAQIGLFGNINGTFSILAAAWSKTSFALTLLRVMSQEKWARYFLWFAMISMNIFMLGNALFQWIKCWPISKTWDVLEPGTCWPAGFQTRWGIFAGSYSALIDIILAFLPWKFVWSLQMKTKEKVGVALAMSLGVFAGITSIFKTLTIPTLESADFPFNICDLIVWGAAESAVTIIAVSIPVLRILVKEVKMTIRQKYYGGTTDDTFQTQKGIVRTRTFIVSSGPKTTSGQEGTDTWKGEDGISLNSLSTV</sequence>
<evidence type="ECO:0000256" key="7">
    <source>
        <dbReference type="SAM" id="Phobius"/>
    </source>
</evidence>
<evidence type="ECO:0000256" key="3">
    <source>
        <dbReference type="ARBA" id="ARBA00022989"/>
    </source>
</evidence>
<comment type="subcellular location">
    <subcellularLocation>
        <location evidence="1">Membrane</location>
        <topology evidence="1">Multi-pass membrane protein</topology>
    </subcellularLocation>
</comment>
<accession>A0A9W8YM79</accession>
<feature type="transmembrane region" description="Helical" evidence="7">
    <location>
        <begin position="242"/>
        <end position="266"/>
    </location>
</feature>
<feature type="region of interest" description="Disordered" evidence="6">
    <location>
        <begin position="302"/>
        <end position="330"/>
    </location>
</feature>
<dbReference type="EMBL" id="JAPEVB010000005">
    <property type="protein sequence ID" value="KAJ4387463.1"/>
    <property type="molecule type" value="Genomic_DNA"/>
</dbReference>
<keyword evidence="3 7" id="KW-1133">Transmembrane helix</keyword>